<accession>A0ACC0Y1I7</accession>
<gene>
    <name evidence="1" type="ORF">Pint_36549</name>
</gene>
<comment type="caution">
    <text evidence="1">The sequence shown here is derived from an EMBL/GenBank/DDBJ whole genome shotgun (WGS) entry which is preliminary data.</text>
</comment>
<sequence length="24" mass="2828">MGENPIPRKPKVNPRRTDFILVSY</sequence>
<organism evidence="1 2">
    <name type="scientific">Pistacia integerrima</name>
    <dbReference type="NCBI Taxonomy" id="434235"/>
    <lineage>
        <taxon>Eukaryota</taxon>
        <taxon>Viridiplantae</taxon>
        <taxon>Streptophyta</taxon>
        <taxon>Embryophyta</taxon>
        <taxon>Tracheophyta</taxon>
        <taxon>Spermatophyta</taxon>
        <taxon>Magnoliopsida</taxon>
        <taxon>eudicotyledons</taxon>
        <taxon>Gunneridae</taxon>
        <taxon>Pentapetalae</taxon>
        <taxon>rosids</taxon>
        <taxon>malvids</taxon>
        <taxon>Sapindales</taxon>
        <taxon>Anacardiaceae</taxon>
        <taxon>Pistacia</taxon>
    </lineage>
</organism>
<reference evidence="2" key="1">
    <citation type="journal article" date="2023" name="G3 (Bethesda)">
        <title>Genome assembly and association tests identify interacting loci associated with vigor, precocity, and sex in interspecific pistachio rootstocks.</title>
        <authorList>
            <person name="Palmer W."/>
            <person name="Jacygrad E."/>
            <person name="Sagayaradj S."/>
            <person name="Cavanaugh K."/>
            <person name="Han R."/>
            <person name="Bertier L."/>
            <person name="Beede B."/>
            <person name="Kafkas S."/>
            <person name="Golino D."/>
            <person name="Preece J."/>
            <person name="Michelmore R."/>
        </authorList>
    </citation>
    <scope>NUCLEOTIDE SEQUENCE [LARGE SCALE GENOMIC DNA]</scope>
</reference>
<proteinExistence type="predicted"/>
<dbReference type="Proteomes" id="UP001163603">
    <property type="component" value="Chromosome 9"/>
</dbReference>
<name>A0ACC0Y1I7_9ROSI</name>
<keyword evidence="2" id="KW-1185">Reference proteome</keyword>
<evidence type="ECO:0000313" key="1">
    <source>
        <dbReference type="EMBL" id="KAJ0028070.1"/>
    </source>
</evidence>
<protein>
    <submittedName>
        <fullName evidence="1">Uncharacterized protein</fullName>
    </submittedName>
</protein>
<dbReference type="EMBL" id="CM047744">
    <property type="protein sequence ID" value="KAJ0028070.1"/>
    <property type="molecule type" value="Genomic_DNA"/>
</dbReference>
<evidence type="ECO:0000313" key="2">
    <source>
        <dbReference type="Proteomes" id="UP001163603"/>
    </source>
</evidence>